<dbReference type="GO" id="GO:0005643">
    <property type="term" value="C:nuclear pore"/>
    <property type="evidence" value="ECO:0007669"/>
    <property type="project" value="InterPro"/>
</dbReference>
<gene>
    <name evidence="1" type="ORF">PISMIDRAFT_683163</name>
</gene>
<dbReference type="Proteomes" id="UP000054018">
    <property type="component" value="Unassembled WGS sequence"/>
</dbReference>
<dbReference type="Pfam" id="PF10163">
    <property type="entry name" value="EnY2"/>
    <property type="match status" value="1"/>
</dbReference>
<evidence type="ECO:0000313" key="1">
    <source>
        <dbReference type="EMBL" id="KIK19485.1"/>
    </source>
</evidence>
<dbReference type="GO" id="GO:0000124">
    <property type="term" value="C:SAGA complex"/>
    <property type="evidence" value="ECO:0007669"/>
    <property type="project" value="InterPro"/>
</dbReference>
<accession>A0A0C9Y4A2</accession>
<dbReference type="STRING" id="765257.A0A0C9Y4A2"/>
<dbReference type="OrthoDB" id="6221744at2759"/>
<dbReference type="InterPro" id="IPR038212">
    <property type="entry name" value="TF_EnY2_sf"/>
</dbReference>
<dbReference type="InterPro" id="IPR018783">
    <property type="entry name" value="TF_ENY2"/>
</dbReference>
<dbReference type="HOGENOM" id="CLU_134052_2_0_1"/>
<reference evidence="1 2" key="1">
    <citation type="submission" date="2014-04" db="EMBL/GenBank/DDBJ databases">
        <authorList>
            <consortium name="DOE Joint Genome Institute"/>
            <person name="Kuo A."/>
            <person name="Kohler A."/>
            <person name="Costa M.D."/>
            <person name="Nagy L.G."/>
            <person name="Floudas D."/>
            <person name="Copeland A."/>
            <person name="Barry K.W."/>
            <person name="Cichocki N."/>
            <person name="Veneault-Fourrey C."/>
            <person name="LaButti K."/>
            <person name="Lindquist E.A."/>
            <person name="Lipzen A."/>
            <person name="Lundell T."/>
            <person name="Morin E."/>
            <person name="Murat C."/>
            <person name="Sun H."/>
            <person name="Tunlid A."/>
            <person name="Henrissat B."/>
            <person name="Grigoriev I.V."/>
            <person name="Hibbett D.S."/>
            <person name="Martin F."/>
            <person name="Nordberg H.P."/>
            <person name="Cantor M.N."/>
            <person name="Hua S.X."/>
        </authorList>
    </citation>
    <scope>NUCLEOTIDE SEQUENCE [LARGE SCALE GENOMIC DNA]</scope>
    <source>
        <strain evidence="1 2">441</strain>
    </source>
</reference>
<sequence>MSKPTTDADVLYKQVHRRMVESGEWDRILRVLSAKLSEQGWSDELYHRAKERARMMDPPLFKTILEEISLHGEGKATVPLSVKREMTAQIRQFVKDQFEK</sequence>
<name>A0A0C9Y4A2_9AGAM</name>
<dbReference type="GO" id="GO:0006406">
    <property type="term" value="P:mRNA export from nucleus"/>
    <property type="evidence" value="ECO:0007669"/>
    <property type="project" value="InterPro"/>
</dbReference>
<dbReference type="GO" id="GO:0003713">
    <property type="term" value="F:transcription coactivator activity"/>
    <property type="evidence" value="ECO:0007669"/>
    <property type="project" value="InterPro"/>
</dbReference>
<dbReference type="AlphaFoldDB" id="A0A0C9Y4A2"/>
<dbReference type="Gene3D" id="1.10.246.140">
    <property type="match status" value="1"/>
</dbReference>
<proteinExistence type="predicted"/>
<protein>
    <submittedName>
        <fullName evidence="1">Unplaced genomic scaffold scaffold_99, whole genome shotgun sequence</fullName>
    </submittedName>
</protein>
<dbReference type="EMBL" id="KN833783">
    <property type="protein sequence ID" value="KIK19485.1"/>
    <property type="molecule type" value="Genomic_DNA"/>
</dbReference>
<reference evidence="2" key="2">
    <citation type="submission" date="2015-01" db="EMBL/GenBank/DDBJ databases">
        <title>Evolutionary Origins and Diversification of the Mycorrhizal Mutualists.</title>
        <authorList>
            <consortium name="DOE Joint Genome Institute"/>
            <consortium name="Mycorrhizal Genomics Consortium"/>
            <person name="Kohler A."/>
            <person name="Kuo A."/>
            <person name="Nagy L.G."/>
            <person name="Floudas D."/>
            <person name="Copeland A."/>
            <person name="Barry K.W."/>
            <person name="Cichocki N."/>
            <person name="Veneault-Fourrey C."/>
            <person name="LaButti K."/>
            <person name="Lindquist E.A."/>
            <person name="Lipzen A."/>
            <person name="Lundell T."/>
            <person name="Morin E."/>
            <person name="Murat C."/>
            <person name="Riley R."/>
            <person name="Ohm R."/>
            <person name="Sun H."/>
            <person name="Tunlid A."/>
            <person name="Henrissat B."/>
            <person name="Grigoriev I.V."/>
            <person name="Hibbett D.S."/>
            <person name="Martin F."/>
        </authorList>
    </citation>
    <scope>NUCLEOTIDE SEQUENCE [LARGE SCALE GENOMIC DNA]</scope>
    <source>
        <strain evidence="2">441</strain>
    </source>
</reference>
<organism evidence="1 2">
    <name type="scientific">Pisolithus microcarpus 441</name>
    <dbReference type="NCBI Taxonomy" id="765257"/>
    <lineage>
        <taxon>Eukaryota</taxon>
        <taxon>Fungi</taxon>
        <taxon>Dikarya</taxon>
        <taxon>Basidiomycota</taxon>
        <taxon>Agaricomycotina</taxon>
        <taxon>Agaricomycetes</taxon>
        <taxon>Agaricomycetidae</taxon>
        <taxon>Boletales</taxon>
        <taxon>Sclerodermatineae</taxon>
        <taxon>Pisolithaceae</taxon>
        <taxon>Pisolithus</taxon>
    </lineage>
</organism>
<keyword evidence="2" id="KW-1185">Reference proteome</keyword>
<dbReference type="PANTHER" id="PTHR12514">
    <property type="entry name" value="ENHANCER OF YELLOW 2 TRANSCRIPTION FACTOR"/>
    <property type="match status" value="1"/>
</dbReference>
<evidence type="ECO:0000313" key="2">
    <source>
        <dbReference type="Proteomes" id="UP000054018"/>
    </source>
</evidence>